<evidence type="ECO:0000256" key="9">
    <source>
        <dbReference type="ARBA" id="ARBA00048173"/>
    </source>
</evidence>
<dbReference type="InterPro" id="IPR053543">
    <property type="entry name" value="Bacterial_RT"/>
</dbReference>
<evidence type="ECO:0000259" key="10">
    <source>
        <dbReference type="PROSITE" id="PS50878"/>
    </source>
</evidence>
<dbReference type="CDD" id="cd03487">
    <property type="entry name" value="RT_Bac_retron_II"/>
    <property type="match status" value="1"/>
</dbReference>
<keyword evidence="6 11" id="KW-0695">RNA-directed DNA polymerase</keyword>
<dbReference type="Pfam" id="PF00078">
    <property type="entry name" value="RVT_1"/>
    <property type="match status" value="1"/>
</dbReference>
<organism evidence="11 12">
    <name type="scientific">Pseudomonas helmanticensis</name>
    <dbReference type="NCBI Taxonomy" id="1471381"/>
    <lineage>
        <taxon>Bacteria</taxon>
        <taxon>Pseudomonadati</taxon>
        <taxon>Pseudomonadota</taxon>
        <taxon>Gammaproteobacteria</taxon>
        <taxon>Pseudomonadales</taxon>
        <taxon>Pseudomonadaceae</taxon>
        <taxon>Pseudomonas</taxon>
    </lineage>
</organism>
<dbReference type="PANTHER" id="PTHR34047:SF7">
    <property type="entry name" value="RNA-DIRECTED DNA POLYMERASE"/>
    <property type="match status" value="1"/>
</dbReference>
<evidence type="ECO:0000256" key="4">
    <source>
        <dbReference type="ARBA" id="ARBA00022723"/>
    </source>
</evidence>
<evidence type="ECO:0000313" key="12">
    <source>
        <dbReference type="Proteomes" id="UP000295804"/>
    </source>
</evidence>
<accession>A0A4R7VUP9</accession>
<dbReference type="InterPro" id="IPR000477">
    <property type="entry name" value="RT_dom"/>
</dbReference>
<name>A0A4R7VUP9_9PSED</name>
<dbReference type="InterPro" id="IPR000123">
    <property type="entry name" value="Reverse_transcriptase_msDNA"/>
</dbReference>
<evidence type="ECO:0000256" key="2">
    <source>
        <dbReference type="ARBA" id="ARBA00022679"/>
    </source>
</evidence>
<comment type="similarity">
    <text evidence="8">Belongs to the bacterial reverse transcriptase family.</text>
</comment>
<sequence length="580" mass="65556">MSLHVLQKAKDLHDLARILNYEPKALSYVLYVKKPQYTSFTIPKSSGAPRHISAPCDELKTLQRKVKRLLDSCIASIELQGPAKGALAHGFKKGHSIITNAEPHKRRRFVFNIDITDFFGSIHVGRVRGFLITNKSFQLAPKVATILAQIMCHENSLPQGAPTSPIASNLIGHLIDIRLVSLAAKLGCIYSRYADDITFSTNKKDFPSSIAIEVDENEWVPGTTLLKIIYKCGFSLNHKKTRMQYSDNQQTVTGLVVNKSINAPAQYRRQVRAMLHKLFLDGNYHRKDEPRYKAHANSTIYDHKSLEPLEGMLSYLYMINNFKMDKLSKNGKIRKEDIKRTSLEDLHGDFLFYKNFYANKKITILCEGKTDNVYLSCAIKSLHKKFIRLAKTTGGKVELKTNFINYSKLTHRVLDLNGGTADIANLIRSYAKRCGKFKAHPPSQPTIIVVDNDSGSDPIFKAIKDTTGKRYEIANGRGTSFDKSRPVYYVAQNLYVVLTPLRNGQDTMMEDFFSKNILKTKLDGRSFEVYKKGLPGKTYSKHTFSQKVIKAQQKRKIFNGFVPILSSISAAVVDFSKLKP</sequence>
<dbReference type="EMBL" id="SOCQ01000001">
    <property type="protein sequence ID" value="TDV52967.1"/>
    <property type="molecule type" value="Genomic_DNA"/>
</dbReference>
<dbReference type="Proteomes" id="UP000295804">
    <property type="component" value="Unassembled WGS sequence"/>
</dbReference>
<dbReference type="InterPro" id="IPR051083">
    <property type="entry name" value="GrpII_Intron_Splice-Mob/Def"/>
</dbReference>
<dbReference type="GO" id="GO:0003964">
    <property type="term" value="F:RNA-directed DNA polymerase activity"/>
    <property type="evidence" value="ECO:0007669"/>
    <property type="project" value="UniProtKB-KW"/>
</dbReference>
<dbReference type="PROSITE" id="PS50878">
    <property type="entry name" value="RT_POL"/>
    <property type="match status" value="1"/>
</dbReference>
<gene>
    <name evidence="11" type="ORF">EDF87_10131</name>
</gene>
<comment type="caution">
    <text evidence="11">The sequence shown here is derived from an EMBL/GenBank/DDBJ whole genome shotgun (WGS) entry which is preliminary data.</text>
</comment>
<dbReference type="AlphaFoldDB" id="A0A4R7VUP9"/>
<proteinExistence type="inferred from homology"/>
<dbReference type="PANTHER" id="PTHR34047">
    <property type="entry name" value="NUCLEAR INTRON MATURASE 1, MITOCHONDRIAL-RELATED"/>
    <property type="match status" value="1"/>
</dbReference>
<keyword evidence="2" id="KW-0808">Transferase</keyword>
<evidence type="ECO:0000256" key="3">
    <source>
        <dbReference type="ARBA" id="ARBA00022695"/>
    </source>
</evidence>
<comment type="catalytic activity">
    <reaction evidence="9">
        <text>DNA(n) + a 2'-deoxyribonucleoside 5'-triphosphate = DNA(n+1) + diphosphate</text>
        <dbReference type="Rhea" id="RHEA:22508"/>
        <dbReference type="Rhea" id="RHEA-COMP:17339"/>
        <dbReference type="Rhea" id="RHEA-COMP:17340"/>
        <dbReference type="ChEBI" id="CHEBI:33019"/>
        <dbReference type="ChEBI" id="CHEBI:61560"/>
        <dbReference type="ChEBI" id="CHEBI:173112"/>
        <dbReference type="EC" id="2.7.7.49"/>
    </reaction>
</comment>
<evidence type="ECO:0000313" key="11">
    <source>
        <dbReference type="EMBL" id="TDV52967.1"/>
    </source>
</evidence>
<evidence type="ECO:0000256" key="8">
    <source>
        <dbReference type="ARBA" id="ARBA00034120"/>
    </source>
</evidence>
<keyword evidence="7" id="KW-0051">Antiviral defense</keyword>
<evidence type="ECO:0000256" key="7">
    <source>
        <dbReference type="ARBA" id="ARBA00023118"/>
    </source>
</evidence>
<evidence type="ECO:0000256" key="1">
    <source>
        <dbReference type="ARBA" id="ARBA00012493"/>
    </source>
</evidence>
<evidence type="ECO:0000256" key="5">
    <source>
        <dbReference type="ARBA" id="ARBA00022842"/>
    </source>
</evidence>
<dbReference type="NCBIfam" id="NF038237">
    <property type="entry name" value="retron_Ec67_fus"/>
    <property type="match status" value="1"/>
</dbReference>
<dbReference type="GO" id="GO:0051607">
    <property type="term" value="P:defense response to virus"/>
    <property type="evidence" value="ECO:0007669"/>
    <property type="project" value="UniProtKB-KW"/>
</dbReference>
<dbReference type="RefSeq" id="WP_134173603.1">
    <property type="nucleotide sequence ID" value="NZ_SOCQ01000001.1"/>
</dbReference>
<feature type="domain" description="Reverse transcriptase" evidence="10">
    <location>
        <begin position="23"/>
        <end position="257"/>
    </location>
</feature>
<dbReference type="InterPro" id="IPR043502">
    <property type="entry name" value="DNA/RNA_pol_sf"/>
</dbReference>
<protein>
    <recommendedName>
        <fullName evidence="1">RNA-directed DNA polymerase</fullName>
        <ecNumber evidence="1">2.7.7.49</ecNumber>
    </recommendedName>
</protein>
<evidence type="ECO:0000256" key="6">
    <source>
        <dbReference type="ARBA" id="ARBA00022918"/>
    </source>
</evidence>
<reference evidence="11 12" key="1">
    <citation type="submission" date="2019-03" db="EMBL/GenBank/DDBJ databases">
        <title>Genomic analyses of the natural microbiome of Caenorhabditis elegans.</title>
        <authorList>
            <person name="Samuel B."/>
        </authorList>
    </citation>
    <scope>NUCLEOTIDE SEQUENCE [LARGE SCALE GENOMIC DNA]</scope>
    <source>
        <strain evidence="11 12">BIGb0525</strain>
    </source>
</reference>
<dbReference type="EC" id="2.7.7.49" evidence="1"/>
<keyword evidence="3" id="KW-0548">Nucleotidyltransferase</keyword>
<keyword evidence="5" id="KW-0460">Magnesium</keyword>
<dbReference type="SUPFAM" id="SSF56672">
    <property type="entry name" value="DNA/RNA polymerases"/>
    <property type="match status" value="1"/>
</dbReference>
<keyword evidence="4" id="KW-0479">Metal-binding</keyword>
<dbReference type="GO" id="GO:0003723">
    <property type="term" value="F:RNA binding"/>
    <property type="evidence" value="ECO:0007669"/>
    <property type="project" value="InterPro"/>
</dbReference>
<dbReference type="PRINTS" id="PR00866">
    <property type="entry name" value="RNADNAPOLMS"/>
</dbReference>
<dbReference type="GO" id="GO:0046872">
    <property type="term" value="F:metal ion binding"/>
    <property type="evidence" value="ECO:0007669"/>
    <property type="project" value="UniProtKB-KW"/>
</dbReference>